<dbReference type="InterPro" id="IPR001478">
    <property type="entry name" value="PDZ"/>
</dbReference>
<evidence type="ECO:0000256" key="3">
    <source>
        <dbReference type="ARBA" id="ARBA00022801"/>
    </source>
</evidence>
<dbReference type="SMART" id="SM00228">
    <property type="entry name" value="PDZ"/>
    <property type="match status" value="1"/>
</dbReference>
<evidence type="ECO:0000256" key="1">
    <source>
        <dbReference type="ARBA" id="ARBA00010541"/>
    </source>
</evidence>
<feature type="transmembrane region" description="Helical" evidence="5">
    <location>
        <begin position="22"/>
        <end position="44"/>
    </location>
</feature>
<evidence type="ECO:0000313" key="7">
    <source>
        <dbReference type="EMBL" id="MRX72057.1"/>
    </source>
</evidence>
<dbReference type="PROSITE" id="PS50106">
    <property type="entry name" value="PDZ"/>
    <property type="match status" value="1"/>
</dbReference>
<evidence type="ECO:0000313" key="8">
    <source>
        <dbReference type="Proteomes" id="UP000448867"/>
    </source>
</evidence>
<dbReference type="PANTHER" id="PTHR43343:SF3">
    <property type="entry name" value="PROTEASE DO-LIKE 8, CHLOROPLASTIC"/>
    <property type="match status" value="1"/>
</dbReference>
<reference evidence="7 8" key="1">
    <citation type="submission" date="2019-11" db="EMBL/GenBank/DDBJ databases">
        <title>Bacillus lacus genome.</title>
        <authorList>
            <person name="Allen C.J."/>
            <person name="Newman J.D."/>
        </authorList>
    </citation>
    <scope>NUCLEOTIDE SEQUENCE [LARGE SCALE GENOMIC DNA]</scope>
    <source>
        <strain evidence="7 8">KCTC 33946</strain>
    </source>
</reference>
<dbReference type="PRINTS" id="PR00834">
    <property type="entry name" value="PROTEASES2C"/>
</dbReference>
<protein>
    <submittedName>
        <fullName evidence="7">PDZ domain-containing protein</fullName>
    </submittedName>
</protein>
<keyword evidence="5" id="KW-0472">Membrane</keyword>
<organism evidence="7 8">
    <name type="scientific">Metabacillus lacus</name>
    <dbReference type="NCBI Taxonomy" id="1983721"/>
    <lineage>
        <taxon>Bacteria</taxon>
        <taxon>Bacillati</taxon>
        <taxon>Bacillota</taxon>
        <taxon>Bacilli</taxon>
        <taxon>Bacillales</taxon>
        <taxon>Bacillaceae</taxon>
        <taxon>Metabacillus</taxon>
    </lineage>
</organism>
<dbReference type="SUPFAM" id="SSF50156">
    <property type="entry name" value="PDZ domain-like"/>
    <property type="match status" value="1"/>
</dbReference>
<dbReference type="Gene3D" id="2.40.10.10">
    <property type="entry name" value="Trypsin-like serine proteases"/>
    <property type="match status" value="2"/>
</dbReference>
<dbReference type="SUPFAM" id="SSF50494">
    <property type="entry name" value="Trypsin-like serine proteases"/>
    <property type="match status" value="1"/>
</dbReference>
<proteinExistence type="inferred from homology"/>
<dbReference type="OrthoDB" id="9758917at2"/>
<dbReference type="GO" id="GO:0006508">
    <property type="term" value="P:proteolysis"/>
    <property type="evidence" value="ECO:0007669"/>
    <property type="project" value="UniProtKB-KW"/>
</dbReference>
<dbReference type="Proteomes" id="UP000448867">
    <property type="component" value="Unassembled WGS sequence"/>
</dbReference>
<dbReference type="Pfam" id="PF13180">
    <property type="entry name" value="PDZ_2"/>
    <property type="match status" value="1"/>
</dbReference>
<keyword evidence="4" id="KW-0720">Serine protease</keyword>
<sequence length="402" mass="42815">MGYYDENSQDQRYKEPKKPWKTVGVSLISGVIGGMAVLGAAPYIQPEQRAYYPAQEQVKSSGESQSLAANAEAVSSGGSIADIAENLTPAIVGVSNLRQSFNQTGQKENLEQGAGSGVIFKKEGDAAFIITNNHVIEGAQGIEVSLSSGEKTEAELVGKDPLTDLAVLKIDGSYVETVAKLGDSEKLRTGESVIAIGNPLGMEFSRTVTEGIISGKDRTVAINTSQGQWELNVIQTDAAINPGNSGGPLINMNGEVIGINSLKISQNGVEGLGFSIPSNDVQPIVEELLQKGEIHRPYIGVSLMDLSQISQQYRQSELALPDTVKEGVYIEGIVYQSPASKAGLQKEDIITAVNGEAVGSSSEFRRELYKNAIGEKIEMEVFRKGAKQTVPLVLEGHSQSNS</sequence>
<evidence type="ECO:0000259" key="6">
    <source>
        <dbReference type="PROSITE" id="PS50106"/>
    </source>
</evidence>
<dbReference type="RefSeq" id="WP_154307192.1">
    <property type="nucleotide sequence ID" value="NZ_WKKI01000010.1"/>
</dbReference>
<dbReference type="GO" id="GO:0004252">
    <property type="term" value="F:serine-type endopeptidase activity"/>
    <property type="evidence" value="ECO:0007669"/>
    <property type="project" value="InterPro"/>
</dbReference>
<name>A0A7X2IYX6_9BACI</name>
<dbReference type="Gene3D" id="2.30.42.10">
    <property type="match status" value="1"/>
</dbReference>
<dbReference type="InterPro" id="IPR036034">
    <property type="entry name" value="PDZ_sf"/>
</dbReference>
<dbReference type="Pfam" id="PF13365">
    <property type="entry name" value="Trypsin_2"/>
    <property type="match status" value="1"/>
</dbReference>
<keyword evidence="8" id="KW-1185">Reference proteome</keyword>
<dbReference type="InterPro" id="IPR001940">
    <property type="entry name" value="Peptidase_S1C"/>
</dbReference>
<keyword evidence="5" id="KW-1133">Transmembrane helix</keyword>
<accession>A0A7X2IYX6</accession>
<dbReference type="AlphaFoldDB" id="A0A7X2IYX6"/>
<comment type="caution">
    <text evidence="7">The sequence shown here is derived from an EMBL/GenBank/DDBJ whole genome shotgun (WGS) entry which is preliminary data.</text>
</comment>
<comment type="similarity">
    <text evidence="1">Belongs to the peptidase S1C family.</text>
</comment>
<feature type="domain" description="PDZ" evidence="6">
    <location>
        <begin position="286"/>
        <end position="385"/>
    </location>
</feature>
<gene>
    <name evidence="7" type="ORF">GJU40_07710</name>
</gene>
<keyword evidence="2" id="KW-0645">Protease</keyword>
<evidence type="ECO:0000256" key="4">
    <source>
        <dbReference type="ARBA" id="ARBA00022825"/>
    </source>
</evidence>
<dbReference type="EMBL" id="WKKI01000010">
    <property type="protein sequence ID" value="MRX72057.1"/>
    <property type="molecule type" value="Genomic_DNA"/>
</dbReference>
<dbReference type="InterPro" id="IPR043504">
    <property type="entry name" value="Peptidase_S1_PA_chymotrypsin"/>
</dbReference>
<evidence type="ECO:0000256" key="2">
    <source>
        <dbReference type="ARBA" id="ARBA00022670"/>
    </source>
</evidence>
<keyword evidence="5" id="KW-0812">Transmembrane</keyword>
<dbReference type="InterPro" id="IPR009003">
    <property type="entry name" value="Peptidase_S1_PA"/>
</dbReference>
<dbReference type="FunFam" id="2.40.10.10:FF:000001">
    <property type="entry name" value="Periplasmic serine protease DegS"/>
    <property type="match status" value="1"/>
</dbReference>
<evidence type="ECO:0000256" key="5">
    <source>
        <dbReference type="SAM" id="Phobius"/>
    </source>
</evidence>
<dbReference type="InterPro" id="IPR051201">
    <property type="entry name" value="Chloro_Bact_Ser_Proteases"/>
</dbReference>
<keyword evidence="3" id="KW-0378">Hydrolase</keyword>
<dbReference type="PANTHER" id="PTHR43343">
    <property type="entry name" value="PEPTIDASE S12"/>
    <property type="match status" value="1"/>
</dbReference>